<dbReference type="PANTHER" id="PTHR21347">
    <property type="entry name" value="CLEFT LIP AND PALATE ASSOCIATED TRANSMEMBRANE PROTEIN-RELATED"/>
    <property type="match status" value="1"/>
</dbReference>
<dbReference type="OrthoDB" id="378564at2759"/>
<feature type="transmembrane region" description="Helical" evidence="6">
    <location>
        <begin position="470"/>
        <end position="493"/>
    </location>
</feature>
<feature type="transmembrane region" description="Helical" evidence="6">
    <location>
        <begin position="384"/>
        <end position="403"/>
    </location>
</feature>
<evidence type="ECO:0000256" key="1">
    <source>
        <dbReference type="ARBA" id="ARBA00004141"/>
    </source>
</evidence>
<comment type="caution">
    <text evidence="7">The sequence shown here is derived from an EMBL/GenBank/DDBJ whole genome shotgun (WGS) entry which is preliminary data.</text>
</comment>
<dbReference type="VEuPathDB" id="FungiDB:A1Q1_03856"/>
<evidence type="ECO:0000256" key="3">
    <source>
        <dbReference type="ARBA" id="ARBA00022692"/>
    </source>
</evidence>
<dbReference type="Proteomes" id="UP000002748">
    <property type="component" value="Unassembled WGS sequence"/>
</dbReference>
<dbReference type="Pfam" id="PF05602">
    <property type="entry name" value="CLPTM1"/>
    <property type="match status" value="1"/>
</dbReference>
<dbReference type="AlphaFoldDB" id="J4U9Q1"/>
<evidence type="ECO:0000313" key="7">
    <source>
        <dbReference type="EMBL" id="EJT47385.1"/>
    </source>
</evidence>
<feature type="transmembrane region" description="Helical" evidence="6">
    <location>
        <begin position="499"/>
        <end position="520"/>
    </location>
</feature>
<evidence type="ECO:0000256" key="4">
    <source>
        <dbReference type="ARBA" id="ARBA00022989"/>
    </source>
</evidence>
<evidence type="ECO:0000256" key="2">
    <source>
        <dbReference type="ARBA" id="ARBA00009310"/>
    </source>
</evidence>
<organism evidence="7 8">
    <name type="scientific">Trichosporon asahii var. asahii (strain ATCC 90039 / CBS 2479 / JCM 2466 / KCTC 7840 / NBRC 103889/ NCYC 2677 / UAMH 7654)</name>
    <name type="common">Yeast</name>
    <dbReference type="NCBI Taxonomy" id="1186058"/>
    <lineage>
        <taxon>Eukaryota</taxon>
        <taxon>Fungi</taxon>
        <taxon>Dikarya</taxon>
        <taxon>Basidiomycota</taxon>
        <taxon>Agaricomycotina</taxon>
        <taxon>Tremellomycetes</taxon>
        <taxon>Trichosporonales</taxon>
        <taxon>Trichosporonaceae</taxon>
        <taxon>Trichosporon</taxon>
    </lineage>
</organism>
<name>J4U9Q1_TRIAS</name>
<sequence>MSAPQPAAAQPAEQQEDMGHKLIGIAKKMAMFMAIQFVWHGAEGATKLAPPAPATTDVAADIPVAGAESTAAAAGSAAQGSAVQENKPVEVAKALWTTGTPMKMHLYSVVGDNQIVIGEDKPLVSWDNLTYGNWNDVREADFILDVPEAVTHNNASWYIGIVLEPRDREINAGNLQELPVYKKEVTRWMPKRIVRKEKSLLGGSDEEETEEVEEQLVLSKADRPIVSYWAPNLTVSIVSDTPDISMAQVQPVTREYFQFRRDEEGKLGYAPTIFTNDFWLLKEHLVELNETVSKVPLHVNYKAISMMKFNIFSSLTASFEQSAAQQGSGVELDEVKRMLTETNPILLITTAIVTILHMLFEFLAFSSDVSHWRNKDKNQDLVGVSLRTILTNVFVKLVILLYLHDSSEETSFMILFTEGIGVLIEAWKVTKVVNIRVREDPSSIIGYRITFEDKHELSEDEKKTQEYDKLAFKIVSIGAAPFLVGYAIYSLLYLTHRSWYSYIVTTLAQAVYLGGFIQLVPQLIINYKLKSVAHMPMKAMVYKTLSTVVDDFFAFCVKMPMLHRLACFRDDVVFLILLYQRWIYRVDYSRVNEYGQGGLEEKAVEDKKTDGDKVEDSKTVEVAGASSGVKVTQTKVTKKGGKK</sequence>
<dbReference type="EMBL" id="ALBS01000256">
    <property type="protein sequence ID" value="EJT47385.1"/>
    <property type="molecule type" value="Genomic_DNA"/>
</dbReference>
<evidence type="ECO:0000313" key="8">
    <source>
        <dbReference type="Proteomes" id="UP000002748"/>
    </source>
</evidence>
<evidence type="ECO:0000256" key="5">
    <source>
        <dbReference type="ARBA" id="ARBA00023136"/>
    </source>
</evidence>
<dbReference type="GO" id="GO:0012505">
    <property type="term" value="C:endomembrane system"/>
    <property type="evidence" value="ECO:0007669"/>
    <property type="project" value="TreeGrafter"/>
</dbReference>
<dbReference type="HOGENOM" id="CLU_019907_2_0_1"/>
<keyword evidence="3 6" id="KW-0812">Transmembrane</keyword>
<feature type="transmembrane region" description="Helical" evidence="6">
    <location>
        <begin position="345"/>
        <end position="364"/>
    </location>
</feature>
<dbReference type="RefSeq" id="XP_014177756.1">
    <property type="nucleotide sequence ID" value="XM_014322281.1"/>
</dbReference>
<keyword evidence="5 6" id="KW-0472">Membrane</keyword>
<dbReference type="PANTHER" id="PTHR21347:SF0">
    <property type="entry name" value="LIPID SCRAMBLASE CLPTM1L"/>
    <property type="match status" value="1"/>
</dbReference>
<dbReference type="GO" id="GO:0016020">
    <property type="term" value="C:membrane"/>
    <property type="evidence" value="ECO:0007669"/>
    <property type="project" value="UniProtKB-SubCell"/>
</dbReference>
<comment type="similarity">
    <text evidence="2">Belongs to the CLPTM1 family.</text>
</comment>
<evidence type="ECO:0000256" key="6">
    <source>
        <dbReference type="SAM" id="Phobius"/>
    </source>
</evidence>
<dbReference type="KEGG" id="tasa:A1Q1_03856"/>
<dbReference type="GeneID" id="25987369"/>
<comment type="subcellular location">
    <subcellularLocation>
        <location evidence="1">Membrane</location>
        <topology evidence="1">Multi-pass membrane protein</topology>
    </subcellularLocation>
</comment>
<protein>
    <submittedName>
        <fullName evidence="7">Cleft lip and palate associated transmembrane protein</fullName>
    </submittedName>
</protein>
<accession>J4U9Q1</accession>
<proteinExistence type="inferred from homology"/>
<gene>
    <name evidence="7" type="ORF">A1Q1_03856</name>
</gene>
<reference evidence="7 8" key="1">
    <citation type="journal article" date="2012" name="Eukaryot. Cell">
        <title>Draft genome sequence of CBS 2479, the standard type strain of Trichosporon asahii.</title>
        <authorList>
            <person name="Yang R.Y."/>
            <person name="Li H.T."/>
            <person name="Zhu H."/>
            <person name="Zhou G.P."/>
            <person name="Wang M."/>
            <person name="Wang L."/>
        </authorList>
    </citation>
    <scope>NUCLEOTIDE SEQUENCE [LARGE SCALE GENOMIC DNA]</scope>
    <source>
        <strain evidence="8">ATCC 90039 / CBS 2479 / JCM 2466 / KCTC 7840 / NCYC 2677 / UAMH 7654</strain>
    </source>
</reference>
<keyword evidence="4 6" id="KW-1133">Transmembrane helix</keyword>
<dbReference type="InterPro" id="IPR008429">
    <property type="entry name" value="CLPTM1"/>
</dbReference>